<evidence type="ECO:0000313" key="2">
    <source>
        <dbReference type="EMBL" id="KAF9580166.1"/>
    </source>
</evidence>
<evidence type="ECO:0000256" key="1">
    <source>
        <dbReference type="SAM" id="MobiDB-lite"/>
    </source>
</evidence>
<evidence type="ECO:0000313" key="3">
    <source>
        <dbReference type="Proteomes" id="UP000780801"/>
    </source>
</evidence>
<organism evidence="2 3">
    <name type="scientific">Lunasporangiospora selenospora</name>
    <dbReference type="NCBI Taxonomy" id="979761"/>
    <lineage>
        <taxon>Eukaryota</taxon>
        <taxon>Fungi</taxon>
        <taxon>Fungi incertae sedis</taxon>
        <taxon>Mucoromycota</taxon>
        <taxon>Mortierellomycotina</taxon>
        <taxon>Mortierellomycetes</taxon>
        <taxon>Mortierellales</taxon>
        <taxon>Mortierellaceae</taxon>
        <taxon>Lunasporangiospora</taxon>
    </lineage>
</organism>
<dbReference type="EMBL" id="JAABOA010002240">
    <property type="protein sequence ID" value="KAF9580166.1"/>
    <property type="molecule type" value="Genomic_DNA"/>
</dbReference>
<dbReference type="OrthoDB" id="5588333at2759"/>
<reference evidence="2" key="1">
    <citation type="journal article" date="2020" name="Fungal Divers.">
        <title>Resolving the Mortierellaceae phylogeny through synthesis of multi-gene phylogenetics and phylogenomics.</title>
        <authorList>
            <person name="Vandepol N."/>
            <person name="Liber J."/>
            <person name="Desiro A."/>
            <person name="Na H."/>
            <person name="Kennedy M."/>
            <person name="Barry K."/>
            <person name="Grigoriev I.V."/>
            <person name="Miller A.N."/>
            <person name="O'Donnell K."/>
            <person name="Stajich J.E."/>
            <person name="Bonito G."/>
        </authorList>
    </citation>
    <scope>NUCLEOTIDE SEQUENCE</scope>
    <source>
        <strain evidence="2">KOD1015</strain>
    </source>
</reference>
<accession>A0A9P6KCT0</accession>
<dbReference type="Proteomes" id="UP000780801">
    <property type="component" value="Unassembled WGS sequence"/>
</dbReference>
<protein>
    <submittedName>
        <fullName evidence="2">Uncharacterized protein</fullName>
    </submittedName>
</protein>
<feature type="compositionally biased region" description="Basic and acidic residues" evidence="1">
    <location>
        <begin position="1"/>
        <end position="14"/>
    </location>
</feature>
<comment type="caution">
    <text evidence="2">The sequence shown here is derived from an EMBL/GenBank/DDBJ whole genome shotgun (WGS) entry which is preliminary data.</text>
</comment>
<proteinExistence type="predicted"/>
<sequence length="85" mass="9281">VRDLRRPKGSERISNRISSASRKPQLPQGTKLLKARAIGSTDAIQQGARVDDVVVHGNWSSSVLFDKLYRLNAATAANFTSMVLS</sequence>
<name>A0A9P6KCT0_9FUNG</name>
<keyword evidence="3" id="KW-1185">Reference proteome</keyword>
<feature type="non-terminal residue" evidence="2">
    <location>
        <position position="1"/>
    </location>
</feature>
<feature type="region of interest" description="Disordered" evidence="1">
    <location>
        <begin position="1"/>
        <end position="29"/>
    </location>
</feature>
<gene>
    <name evidence="2" type="ORF">BGW38_003301</name>
</gene>
<dbReference type="AlphaFoldDB" id="A0A9P6KCT0"/>